<sequence length="279" mass="30936">MQNLTDRVRKSNAGRKPKPLPAAEKERKNLEAQRAYRQRQAEKVVTLEARVFQLQQIIDSYVLLNPSDSSKCDSLQPSLFSESENLVSQKSRISTNIQPSIEQSVPLPVSTFGSCLGCQAEKARTIIALGQNQLLSAQLAQLQIENQNLKTLLNFGISTFDSSPSLLLQNLPIDATNSVFENSFSQSHMNDTNKSADKVTDGDYHVELMMPIAAYNFTHPLLKPIANDRQNADLLFLGQSPREILGPPEIEFAKLGLKAITALKDSKYVDISINGECFT</sequence>
<reference evidence="2" key="1">
    <citation type="submission" date="2020-05" db="EMBL/GenBank/DDBJ databases">
        <title>Phylogenomic resolution of chytrid fungi.</title>
        <authorList>
            <person name="Stajich J.E."/>
            <person name="Amses K."/>
            <person name="Simmons R."/>
            <person name="Seto K."/>
            <person name="Myers J."/>
            <person name="Bonds A."/>
            <person name="Quandt C.A."/>
            <person name="Barry K."/>
            <person name="Liu P."/>
            <person name="Grigoriev I."/>
            <person name="Longcore J.E."/>
            <person name="James T.Y."/>
        </authorList>
    </citation>
    <scope>NUCLEOTIDE SEQUENCE</scope>
    <source>
        <strain evidence="2">JEL0513</strain>
    </source>
</reference>
<dbReference type="Proteomes" id="UP001211907">
    <property type="component" value="Unassembled WGS sequence"/>
</dbReference>
<name>A0AAD5SVT8_9FUNG</name>
<feature type="region of interest" description="Disordered" evidence="1">
    <location>
        <begin position="1"/>
        <end position="27"/>
    </location>
</feature>
<dbReference type="EMBL" id="JADGJH010001814">
    <property type="protein sequence ID" value="KAJ3109363.1"/>
    <property type="molecule type" value="Genomic_DNA"/>
</dbReference>
<dbReference type="SUPFAM" id="SSF57959">
    <property type="entry name" value="Leucine zipper domain"/>
    <property type="match status" value="1"/>
</dbReference>
<accession>A0AAD5SVT8</accession>
<dbReference type="GO" id="GO:0003700">
    <property type="term" value="F:DNA-binding transcription factor activity"/>
    <property type="evidence" value="ECO:0007669"/>
    <property type="project" value="InterPro"/>
</dbReference>
<dbReference type="Gene3D" id="1.20.5.170">
    <property type="match status" value="1"/>
</dbReference>
<proteinExistence type="predicted"/>
<dbReference type="CDD" id="cd14688">
    <property type="entry name" value="bZIP_YAP"/>
    <property type="match status" value="1"/>
</dbReference>
<evidence type="ECO:0000313" key="2">
    <source>
        <dbReference type="EMBL" id="KAJ3109363.1"/>
    </source>
</evidence>
<dbReference type="InterPro" id="IPR046347">
    <property type="entry name" value="bZIP_sf"/>
</dbReference>
<evidence type="ECO:0000313" key="3">
    <source>
        <dbReference type="Proteomes" id="UP001211907"/>
    </source>
</evidence>
<evidence type="ECO:0008006" key="4">
    <source>
        <dbReference type="Google" id="ProtNLM"/>
    </source>
</evidence>
<comment type="caution">
    <text evidence="2">The sequence shown here is derived from an EMBL/GenBank/DDBJ whole genome shotgun (WGS) entry which is preliminary data.</text>
</comment>
<dbReference type="AlphaFoldDB" id="A0AAD5SVT8"/>
<protein>
    <recommendedName>
        <fullName evidence="4">BZIP domain-containing protein</fullName>
    </recommendedName>
</protein>
<keyword evidence="3" id="KW-1185">Reference proteome</keyword>
<evidence type="ECO:0000256" key="1">
    <source>
        <dbReference type="SAM" id="MobiDB-lite"/>
    </source>
</evidence>
<organism evidence="2 3">
    <name type="scientific">Physocladia obscura</name>
    <dbReference type="NCBI Taxonomy" id="109957"/>
    <lineage>
        <taxon>Eukaryota</taxon>
        <taxon>Fungi</taxon>
        <taxon>Fungi incertae sedis</taxon>
        <taxon>Chytridiomycota</taxon>
        <taxon>Chytridiomycota incertae sedis</taxon>
        <taxon>Chytridiomycetes</taxon>
        <taxon>Chytridiales</taxon>
        <taxon>Chytriomycetaceae</taxon>
        <taxon>Physocladia</taxon>
    </lineage>
</organism>
<gene>
    <name evidence="2" type="ORF">HK100_003300</name>
</gene>